<dbReference type="InterPro" id="IPR024079">
    <property type="entry name" value="MetalloPept_cat_dom_sf"/>
</dbReference>
<dbReference type="Proteomes" id="UP001432027">
    <property type="component" value="Unassembled WGS sequence"/>
</dbReference>
<evidence type="ECO:0000313" key="3">
    <source>
        <dbReference type="EMBL" id="GMT01178.1"/>
    </source>
</evidence>
<feature type="non-terminal residue" evidence="3">
    <location>
        <position position="1"/>
    </location>
</feature>
<dbReference type="PROSITE" id="PS50215">
    <property type="entry name" value="ADAM_MEPRO"/>
    <property type="match status" value="1"/>
</dbReference>
<evidence type="ECO:0000313" key="4">
    <source>
        <dbReference type="Proteomes" id="UP001432027"/>
    </source>
</evidence>
<dbReference type="GO" id="GO:0006509">
    <property type="term" value="P:membrane protein ectodomain proteolysis"/>
    <property type="evidence" value="ECO:0007669"/>
    <property type="project" value="TreeGrafter"/>
</dbReference>
<keyword evidence="4" id="KW-1185">Reference proteome</keyword>
<sequence length="297" mass="34037">RSDHEIAPLPYQHCDAEIFGHELHTVSSKGHTRRKSTRKYNTVQNRYKTGRNRINRSPIEDENGFWSNRLCTLLIQIDHVLYNWIFEQKGERNPKKTRSHLIGLMAKQVQLVNDIYIPIDFGGIRGVEFKIAAFKFWTKADEEGNKYNTDTKSAQEFLELNGQLNHEKYCLAYVFTYRDFAQSTQGLTYPCSLCRSFKVDHGSSNVGIVTFMAHGTTIPFNTWHLTLAHELGHNLGSAHDDSPLETGETETVKYPECKANHEGYFIMHALASDGKKPNNHRFSPCSIRNIFRTLAVG</sequence>
<dbReference type="Pfam" id="PF13574">
    <property type="entry name" value="Reprolysin_2"/>
    <property type="match status" value="1"/>
</dbReference>
<feature type="non-terminal residue" evidence="3">
    <location>
        <position position="297"/>
    </location>
</feature>
<feature type="binding site" evidence="1">
    <location>
        <position position="229"/>
    </location>
    <ligand>
        <name>Zn(2+)</name>
        <dbReference type="ChEBI" id="CHEBI:29105"/>
        <note>catalytic</note>
    </ligand>
</feature>
<evidence type="ECO:0000256" key="1">
    <source>
        <dbReference type="PROSITE-ProRule" id="PRU00276"/>
    </source>
</evidence>
<feature type="binding site" evidence="1">
    <location>
        <position position="233"/>
    </location>
    <ligand>
        <name>Zn(2+)</name>
        <dbReference type="ChEBI" id="CHEBI:29105"/>
        <note>catalytic</note>
    </ligand>
</feature>
<proteinExistence type="predicted"/>
<feature type="active site" evidence="1">
    <location>
        <position position="230"/>
    </location>
</feature>
<name>A0AAV5U474_9BILA</name>
<dbReference type="PANTHER" id="PTHR45702">
    <property type="entry name" value="ADAM10/ADAM17 METALLOPEPTIDASE FAMILY MEMBER"/>
    <property type="match status" value="1"/>
</dbReference>
<feature type="domain" description="Peptidase M12B" evidence="2">
    <location>
        <begin position="69"/>
        <end position="297"/>
    </location>
</feature>
<dbReference type="Gene3D" id="3.40.390.10">
    <property type="entry name" value="Collagenase (Catalytic Domain)"/>
    <property type="match status" value="1"/>
</dbReference>
<comment type="caution">
    <text evidence="1">Lacks conserved residue(s) required for the propagation of feature annotation.</text>
</comment>
<dbReference type="EMBL" id="BTSX01000005">
    <property type="protein sequence ID" value="GMT01178.1"/>
    <property type="molecule type" value="Genomic_DNA"/>
</dbReference>
<dbReference type="AlphaFoldDB" id="A0AAV5U474"/>
<dbReference type="GO" id="GO:0005886">
    <property type="term" value="C:plasma membrane"/>
    <property type="evidence" value="ECO:0007669"/>
    <property type="project" value="TreeGrafter"/>
</dbReference>
<dbReference type="PANTHER" id="PTHR45702:SF2">
    <property type="entry name" value="KUZBANIAN, ISOFORM A"/>
    <property type="match status" value="1"/>
</dbReference>
<keyword evidence="1" id="KW-0862">Zinc</keyword>
<organism evidence="3 4">
    <name type="scientific">Pristionchus entomophagus</name>
    <dbReference type="NCBI Taxonomy" id="358040"/>
    <lineage>
        <taxon>Eukaryota</taxon>
        <taxon>Metazoa</taxon>
        <taxon>Ecdysozoa</taxon>
        <taxon>Nematoda</taxon>
        <taxon>Chromadorea</taxon>
        <taxon>Rhabditida</taxon>
        <taxon>Rhabditina</taxon>
        <taxon>Diplogasteromorpha</taxon>
        <taxon>Diplogasteroidea</taxon>
        <taxon>Neodiplogasteridae</taxon>
        <taxon>Pristionchus</taxon>
    </lineage>
</organism>
<dbReference type="GO" id="GO:0046872">
    <property type="term" value="F:metal ion binding"/>
    <property type="evidence" value="ECO:0007669"/>
    <property type="project" value="UniProtKB-KW"/>
</dbReference>
<evidence type="ECO:0000259" key="2">
    <source>
        <dbReference type="PROSITE" id="PS50215"/>
    </source>
</evidence>
<dbReference type="InterPro" id="IPR001590">
    <property type="entry name" value="Peptidase_M12B"/>
</dbReference>
<dbReference type="SUPFAM" id="SSF55486">
    <property type="entry name" value="Metalloproteases ('zincins'), catalytic domain"/>
    <property type="match status" value="1"/>
</dbReference>
<keyword evidence="1" id="KW-0479">Metal-binding</keyword>
<protein>
    <recommendedName>
        <fullName evidence="2">Peptidase M12B domain-containing protein</fullName>
    </recommendedName>
</protein>
<reference evidence="3" key="1">
    <citation type="submission" date="2023-10" db="EMBL/GenBank/DDBJ databases">
        <title>Genome assembly of Pristionchus species.</title>
        <authorList>
            <person name="Yoshida K."/>
            <person name="Sommer R.J."/>
        </authorList>
    </citation>
    <scope>NUCLEOTIDE SEQUENCE</scope>
    <source>
        <strain evidence="3">RS0144</strain>
    </source>
</reference>
<gene>
    <name evidence="3" type="ORF">PENTCL1PPCAC_23352</name>
</gene>
<dbReference type="GO" id="GO:0004222">
    <property type="term" value="F:metalloendopeptidase activity"/>
    <property type="evidence" value="ECO:0007669"/>
    <property type="project" value="InterPro"/>
</dbReference>
<dbReference type="InterPro" id="IPR051489">
    <property type="entry name" value="ADAM_Metalloproteinase"/>
</dbReference>
<accession>A0AAV5U474</accession>
<feature type="binding site" evidence="1">
    <location>
        <position position="239"/>
    </location>
    <ligand>
        <name>Zn(2+)</name>
        <dbReference type="ChEBI" id="CHEBI:29105"/>
        <note>catalytic</note>
    </ligand>
</feature>
<comment type="caution">
    <text evidence="3">The sequence shown here is derived from an EMBL/GenBank/DDBJ whole genome shotgun (WGS) entry which is preliminary data.</text>
</comment>
<dbReference type="GO" id="GO:0007219">
    <property type="term" value="P:Notch signaling pathway"/>
    <property type="evidence" value="ECO:0007669"/>
    <property type="project" value="TreeGrafter"/>
</dbReference>